<keyword evidence="1" id="KW-0472">Membrane</keyword>
<sequence>MYLVPPMDDDPPPEYVVFVTGHLASLRAETNRLVGGDFEAAHLYLDVLTDVAGHWRRLHWWGRLTGKDTATAYLEKRLTQRTKQWRDEQIYEVDIRVLRTQTLSFAPAEAIRSSLALRKATVLPSTARSGAASMADAGIAWVKASRRSEWHRIGRLAVGSVLLVGGLIQYMSWLSASY</sequence>
<feature type="transmembrane region" description="Helical" evidence="1">
    <location>
        <begin position="153"/>
        <end position="173"/>
    </location>
</feature>
<reference evidence="2" key="1">
    <citation type="submission" date="2021-01" db="EMBL/GenBank/DDBJ databases">
        <title>Whole genome shotgun sequence of Actinoplanes tereljensis NBRC 105297.</title>
        <authorList>
            <person name="Komaki H."/>
            <person name="Tamura T."/>
        </authorList>
    </citation>
    <scope>NUCLEOTIDE SEQUENCE</scope>
    <source>
        <strain evidence="2">NBRC 105297</strain>
    </source>
</reference>
<evidence type="ECO:0000313" key="2">
    <source>
        <dbReference type="EMBL" id="GIF17527.1"/>
    </source>
</evidence>
<keyword evidence="3" id="KW-1185">Reference proteome</keyword>
<gene>
    <name evidence="2" type="ORF">Ate02nite_02570</name>
</gene>
<organism evidence="2 3">
    <name type="scientific">Paractinoplanes tereljensis</name>
    <dbReference type="NCBI Taxonomy" id="571912"/>
    <lineage>
        <taxon>Bacteria</taxon>
        <taxon>Bacillati</taxon>
        <taxon>Actinomycetota</taxon>
        <taxon>Actinomycetes</taxon>
        <taxon>Micromonosporales</taxon>
        <taxon>Micromonosporaceae</taxon>
        <taxon>Paractinoplanes</taxon>
    </lineage>
</organism>
<dbReference type="AlphaFoldDB" id="A0A919TQW5"/>
<proteinExistence type="predicted"/>
<dbReference type="EMBL" id="BOMY01000002">
    <property type="protein sequence ID" value="GIF17527.1"/>
    <property type="molecule type" value="Genomic_DNA"/>
</dbReference>
<name>A0A919TQW5_9ACTN</name>
<dbReference type="Proteomes" id="UP000623608">
    <property type="component" value="Unassembled WGS sequence"/>
</dbReference>
<evidence type="ECO:0008006" key="4">
    <source>
        <dbReference type="Google" id="ProtNLM"/>
    </source>
</evidence>
<protein>
    <recommendedName>
        <fullName evidence="4">Transmembrane protein</fullName>
    </recommendedName>
</protein>
<accession>A0A919TQW5</accession>
<comment type="caution">
    <text evidence="2">The sequence shown here is derived from an EMBL/GenBank/DDBJ whole genome shotgun (WGS) entry which is preliminary data.</text>
</comment>
<keyword evidence="1" id="KW-1133">Transmembrane helix</keyword>
<keyword evidence="1" id="KW-0812">Transmembrane</keyword>
<evidence type="ECO:0000256" key="1">
    <source>
        <dbReference type="SAM" id="Phobius"/>
    </source>
</evidence>
<dbReference type="RefSeq" id="WP_203797687.1">
    <property type="nucleotide sequence ID" value="NZ_BOMY01000002.1"/>
</dbReference>
<evidence type="ECO:0000313" key="3">
    <source>
        <dbReference type="Proteomes" id="UP000623608"/>
    </source>
</evidence>